<sequence>MKVSKVSQRRRLLWSLLLLLLLFSALIIRLAYVQIGKGAELSAKAEDLWRRDIPFAAQRGEILDRNGTALVTNITTPTIWAIPVQIKDPDHTAETLAGLINMDKADIKKIITKRSRLERINPGGRKITMELAQEIRDLKLPGIVVAEDNKRYYPYGDLAAHILGFTGAYSQGLTGLEAMHDDKLKGFEGGISYLSDAGGRIMPGSSEKYVEPRDGLNLELTIDKSIQSIMERELDQAMVKYQANGAWSIAMNPKTGEILAMASRPGYSPANYQQFSAETYNRNLPIWMTYEPGSTFKIITLAAALEEDKVNLKNDHFFDSGAVEVGGARLRCWKKGGHGSQTFMEVVQNSCNPGFVALGQKLGKESLFQYIRDFGFGAKTGIDLNGEENGILFKLANVGPVELATTAFGQGVSVTPIQQVAAVSAAINGGKLFKPHVAKAWVNPETGETVEEIKPELVRQVISEETSKQVREALESVVAKGTGRPAFIDGYRVGGKTGTAQKVINGRYSSTEHIVSFIGFAPADDPEIVVYTAVDNPKGIQFGGVVAAPIVQNILEDALHYMKVPPRKDQLAREYKYGETPTVTVPNLVGATIQDLYEDLNMNFMLAKSGTGNTVISQAPKPGSRVERGATIRIYMGEDPEESKHEH</sequence>
<dbReference type="GO" id="GO:0071555">
    <property type="term" value="P:cell wall organization"/>
    <property type="evidence" value="ECO:0007669"/>
    <property type="project" value="TreeGrafter"/>
</dbReference>
<dbReference type="PANTHER" id="PTHR30627:SF1">
    <property type="entry name" value="PEPTIDOGLYCAN D,D-TRANSPEPTIDASE FTSI"/>
    <property type="match status" value="1"/>
</dbReference>
<dbReference type="PROSITE" id="PS51178">
    <property type="entry name" value="PASTA"/>
    <property type="match status" value="1"/>
</dbReference>
<evidence type="ECO:0000259" key="4">
    <source>
        <dbReference type="PROSITE" id="PS51178"/>
    </source>
</evidence>
<evidence type="ECO:0000256" key="1">
    <source>
        <dbReference type="ARBA" id="ARBA00004370"/>
    </source>
</evidence>
<dbReference type="OrthoDB" id="9804124at2"/>
<dbReference type="InterPro" id="IPR005543">
    <property type="entry name" value="PASTA_dom"/>
</dbReference>
<dbReference type="GO" id="GO:0005886">
    <property type="term" value="C:plasma membrane"/>
    <property type="evidence" value="ECO:0007669"/>
    <property type="project" value="TreeGrafter"/>
</dbReference>
<dbReference type="SUPFAM" id="SSF54184">
    <property type="entry name" value="Penicillin-binding protein 2x (pbp-2x), c-terminal domain"/>
    <property type="match status" value="1"/>
</dbReference>
<reference evidence="5 6" key="1">
    <citation type="submission" date="2016-11" db="EMBL/GenBank/DDBJ databases">
        <title>Paenibacillus species isolates.</title>
        <authorList>
            <person name="Beno S.M."/>
        </authorList>
    </citation>
    <scope>NUCLEOTIDE SEQUENCE [LARGE SCALE GENOMIC DNA]</scope>
    <source>
        <strain evidence="5 6">FSL F4-0100</strain>
    </source>
</reference>
<proteinExistence type="inferred from homology"/>
<dbReference type="AlphaFoldDB" id="A0A1R1B803"/>
<feature type="domain" description="PASTA" evidence="4">
    <location>
        <begin position="579"/>
        <end position="638"/>
    </location>
</feature>
<dbReference type="InterPro" id="IPR001460">
    <property type="entry name" value="PCN-bd_Tpept"/>
</dbReference>
<accession>A0A1R1B803</accession>
<dbReference type="RefSeq" id="WP_076320632.1">
    <property type="nucleotide sequence ID" value="NZ_MRTF01000001.1"/>
</dbReference>
<dbReference type="CDD" id="cd06573">
    <property type="entry name" value="PASTA"/>
    <property type="match status" value="1"/>
</dbReference>
<dbReference type="Gene3D" id="3.40.710.10">
    <property type="entry name" value="DD-peptidase/beta-lactamase superfamily"/>
    <property type="match status" value="1"/>
</dbReference>
<dbReference type="PANTHER" id="PTHR30627">
    <property type="entry name" value="PEPTIDOGLYCAN D,D-TRANSPEPTIDASE"/>
    <property type="match status" value="1"/>
</dbReference>
<dbReference type="Pfam" id="PF03717">
    <property type="entry name" value="PBP_dimer"/>
    <property type="match status" value="1"/>
</dbReference>
<dbReference type="GO" id="GO:0008658">
    <property type="term" value="F:penicillin binding"/>
    <property type="evidence" value="ECO:0007669"/>
    <property type="project" value="InterPro"/>
</dbReference>
<keyword evidence="3" id="KW-0472">Membrane</keyword>
<evidence type="ECO:0000256" key="3">
    <source>
        <dbReference type="ARBA" id="ARBA00023136"/>
    </source>
</evidence>
<dbReference type="NCBIfam" id="TIGR02214">
    <property type="entry name" value="spoVD_pbp"/>
    <property type="match status" value="1"/>
</dbReference>
<comment type="subcellular location">
    <subcellularLocation>
        <location evidence="1">Membrane</location>
    </subcellularLocation>
</comment>
<evidence type="ECO:0000313" key="6">
    <source>
        <dbReference type="Proteomes" id="UP000187074"/>
    </source>
</evidence>
<dbReference type="SMART" id="SM00740">
    <property type="entry name" value="PASTA"/>
    <property type="match status" value="1"/>
</dbReference>
<dbReference type="Proteomes" id="UP000187074">
    <property type="component" value="Unassembled WGS sequence"/>
</dbReference>
<evidence type="ECO:0000313" key="5">
    <source>
        <dbReference type="EMBL" id="OME96259.1"/>
    </source>
</evidence>
<dbReference type="InterPro" id="IPR012338">
    <property type="entry name" value="Beta-lactam/transpept-like"/>
</dbReference>
<dbReference type="SUPFAM" id="SSF56519">
    <property type="entry name" value="Penicillin binding protein dimerisation domain"/>
    <property type="match status" value="1"/>
</dbReference>
<gene>
    <name evidence="5" type="ORF">BK123_01245</name>
</gene>
<protein>
    <submittedName>
        <fullName evidence="5">Stage V sporulation protein D</fullName>
    </submittedName>
</protein>
<name>A0A1R1B803_PAELA</name>
<organism evidence="5 6">
    <name type="scientific">Paenibacillus lautus</name>
    <name type="common">Bacillus lautus</name>
    <dbReference type="NCBI Taxonomy" id="1401"/>
    <lineage>
        <taxon>Bacteria</taxon>
        <taxon>Bacillati</taxon>
        <taxon>Bacillota</taxon>
        <taxon>Bacilli</taxon>
        <taxon>Bacillales</taxon>
        <taxon>Paenibacillaceae</taxon>
        <taxon>Paenibacillus</taxon>
    </lineage>
</organism>
<evidence type="ECO:0000256" key="2">
    <source>
        <dbReference type="ARBA" id="ARBA00007171"/>
    </source>
</evidence>
<dbReference type="STRING" id="1401.BK123_01245"/>
<dbReference type="Gene3D" id="3.90.1310.10">
    <property type="entry name" value="Penicillin-binding protein 2a (Domain 2)"/>
    <property type="match status" value="1"/>
</dbReference>
<dbReference type="InterPro" id="IPR011927">
    <property type="entry name" value="SpoVD_pbp"/>
</dbReference>
<comment type="caution">
    <text evidence="5">The sequence shown here is derived from an EMBL/GenBank/DDBJ whole genome shotgun (WGS) entry which is preliminary data.</text>
</comment>
<dbReference type="SUPFAM" id="SSF56601">
    <property type="entry name" value="beta-lactamase/transpeptidase-like"/>
    <property type="match status" value="1"/>
</dbReference>
<dbReference type="InterPro" id="IPR005311">
    <property type="entry name" value="PBP_dimer"/>
</dbReference>
<dbReference type="Gene3D" id="3.30.10.20">
    <property type="match status" value="1"/>
</dbReference>
<dbReference type="InterPro" id="IPR050515">
    <property type="entry name" value="Beta-lactam/transpept"/>
</dbReference>
<dbReference type="EMBL" id="MRTF01000001">
    <property type="protein sequence ID" value="OME96259.1"/>
    <property type="molecule type" value="Genomic_DNA"/>
</dbReference>
<comment type="similarity">
    <text evidence="2">Belongs to the transpeptidase family.</text>
</comment>
<dbReference type="Pfam" id="PF03793">
    <property type="entry name" value="PASTA"/>
    <property type="match status" value="1"/>
</dbReference>
<dbReference type="Pfam" id="PF00905">
    <property type="entry name" value="Transpeptidase"/>
    <property type="match status" value="1"/>
</dbReference>
<dbReference type="Gene3D" id="3.30.450.330">
    <property type="match status" value="1"/>
</dbReference>
<dbReference type="InterPro" id="IPR036138">
    <property type="entry name" value="PBP_dimer_sf"/>
</dbReference>